<organism evidence="1">
    <name type="scientific">marine sediment metagenome</name>
    <dbReference type="NCBI Taxonomy" id="412755"/>
    <lineage>
        <taxon>unclassified sequences</taxon>
        <taxon>metagenomes</taxon>
        <taxon>ecological metagenomes</taxon>
    </lineage>
</organism>
<proteinExistence type="predicted"/>
<comment type="caution">
    <text evidence="1">The sequence shown here is derived from an EMBL/GenBank/DDBJ whole genome shotgun (WGS) entry which is preliminary data.</text>
</comment>
<gene>
    <name evidence="1" type="ORF">LCGC14_1518640</name>
</gene>
<evidence type="ECO:0000313" key="1">
    <source>
        <dbReference type="EMBL" id="KKM62743.1"/>
    </source>
</evidence>
<protein>
    <submittedName>
        <fullName evidence="1">Uncharacterized protein</fullName>
    </submittedName>
</protein>
<dbReference type="EMBL" id="LAZR01011236">
    <property type="protein sequence ID" value="KKM62743.1"/>
    <property type="molecule type" value="Genomic_DNA"/>
</dbReference>
<reference evidence="1" key="1">
    <citation type="journal article" date="2015" name="Nature">
        <title>Complex archaea that bridge the gap between prokaryotes and eukaryotes.</title>
        <authorList>
            <person name="Spang A."/>
            <person name="Saw J.H."/>
            <person name="Jorgensen S.L."/>
            <person name="Zaremba-Niedzwiedzka K."/>
            <person name="Martijn J."/>
            <person name="Lind A.E."/>
            <person name="van Eijk R."/>
            <person name="Schleper C."/>
            <person name="Guy L."/>
            <person name="Ettema T.J."/>
        </authorList>
    </citation>
    <scope>NUCLEOTIDE SEQUENCE</scope>
</reference>
<dbReference type="AlphaFoldDB" id="A0A0F9IZG8"/>
<feature type="non-terminal residue" evidence="1">
    <location>
        <position position="1"/>
    </location>
</feature>
<accession>A0A0F9IZG8</accession>
<sequence>HTFKDDQDEKVFLAALAVANWKRRVG</sequence>
<name>A0A0F9IZG8_9ZZZZ</name>